<accession>A0ABQ6KD35</accession>
<keyword evidence="2" id="KW-1185">Reference proteome</keyword>
<dbReference type="EMBL" id="BSVB01000001">
    <property type="protein sequence ID" value="GMA96351.1"/>
    <property type="molecule type" value="Genomic_DNA"/>
</dbReference>
<organism evidence="1 2">
    <name type="scientific">Pseudolysinimonas kribbensis</name>
    <dbReference type="NCBI Taxonomy" id="433641"/>
    <lineage>
        <taxon>Bacteria</taxon>
        <taxon>Bacillati</taxon>
        <taxon>Actinomycetota</taxon>
        <taxon>Actinomycetes</taxon>
        <taxon>Micrococcales</taxon>
        <taxon>Microbacteriaceae</taxon>
        <taxon>Pseudolysinimonas</taxon>
    </lineage>
</organism>
<protein>
    <submittedName>
        <fullName evidence="1">Uncharacterized protein</fullName>
    </submittedName>
</protein>
<comment type="caution">
    <text evidence="1">The sequence shown here is derived from an EMBL/GenBank/DDBJ whole genome shotgun (WGS) entry which is preliminary data.</text>
</comment>
<proteinExistence type="predicted"/>
<sequence>MPAIPIRTAALAKSADSPDRMVRQAAKGLMVEERTLPEMVAAGRLKVLSDDWRQLWRLTGWSRKRVLENVRHGKARAASSR</sequence>
<dbReference type="Proteomes" id="UP001157034">
    <property type="component" value="Unassembled WGS sequence"/>
</dbReference>
<name>A0ABQ6KD35_9MICO</name>
<evidence type="ECO:0000313" key="1">
    <source>
        <dbReference type="EMBL" id="GMA96351.1"/>
    </source>
</evidence>
<dbReference type="RefSeq" id="WP_284254947.1">
    <property type="nucleotide sequence ID" value="NZ_BAAAQO010000004.1"/>
</dbReference>
<gene>
    <name evidence="1" type="ORF">GCM10025881_31750</name>
</gene>
<reference evidence="2" key="1">
    <citation type="journal article" date="2019" name="Int. J. Syst. Evol. Microbiol.">
        <title>The Global Catalogue of Microorganisms (GCM) 10K type strain sequencing project: providing services to taxonomists for standard genome sequencing and annotation.</title>
        <authorList>
            <consortium name="The Broad Institute Genomics Platform"/>
            <consortium name="The Broad Institute Genome Sequencing Center for Infectious Disease"/>
            <person name="Wu L."/>
            <person name="Ma J."/>
        </authorList>
    </citation>
    <scope>NUCLEOTIDE SEQUENCE [LARGE SCALE GENOMIC DNA]</scope>
    <source>
        <strain evidence="2">NBRC 108894</strain>
    </source>
</reference>
<evidence type="ECO:0000313" key="2">
    <source>
        <dbReference type="Proteomes" id="UP001157034"/>
    </source>
</evidence>